<protein>
    <recommendedName>
        <fullName evidence="3">Protein kinase domain-containing protein</fullName>
    </recommendedName>
</protein>
<dbReference type="PANTHER" id="PTHR24346:SF30">
    <property type="entry name" value="MATERNAL EMBRYONIC LEUCINE ZIPPER KINASE"/>
    <property type="match status" value="1"/>
</dbReference>
<keyword evidence="5" id="KW-1185">Reference proteome</keyword>
<dbReference type="GO" id="GO:0005524">
    <property type="term" value="F:ATP binding"/>
    <property type="evidence" value="ECO:0007669"/>
    <property type="project" value="UniProtKB-KW"/>
</dbReference>
<dbReference type="InterPro" id="IPR008271">
    <property type="entry name" value="Ser/Thr_kinase_AS"/>
</dbReference>
<evidence type="ECO:0000256" key="2">
    <source>
        <dbReference type="ARBA" id="ARBA00022840"/>
    </source>
</evidence>
<dbReference type="Pfam" id="PF00069">
    <property type="entry name" value="Pkinase"/>
    <property type="match status" value="1"/>
</dbReference>
<dbReference type="GO" id="GO:0005737">
    <property type="term" value="C:cytoplasm"/>
    <property type="evidence" value="ECO:0007669"/>
    <property type="project" value="TreeGrafter"/>
</dbReference>
<reference evidence="4" key="1">
    <citation type="journal article" date="2014" name="Int. J. Syst. Evol. Microbiol.">
        <title>Complete genome sequence of Corynebacterium casei LMG S-19264T (=DSM 44701T), isolated from a smear-ripened cheese.</title>
        <authorList>
            <consortium name="US DOE Joint Genome Institute (JGI-PGF)"/>
            <person name="Walter F."/>
            <person name="Albersmeier A."/>
            <person name="Kalinowski J."/>
            <person name="Ruckert C."/>
        </authorList>
    </citation>
    <scope>NUCLEOTIDE SEQUENCE</scope>
    <source>
        <strain evidence="4">VKM Ac-1447</strain>
    </source>
</reference>
<gene>
    <name evidence="4" type="ORF">GCM10017586_14220</name>
</gene>
<proteinExistence type="predicted"/>
<dbReference type="SMART" id="SM00220">
    <property type="entry name" value="S_TKc"/>
    <property type="match status" value="1"/>
</dbReference>
<sequence>MTACDGVINYVESGSDSVELTANGINVSVPIRFHVLALASGSVNELVEDPGARADMAWPAKLRLWRDVVLGIQQMHLRGVAHRDLKAENCLLLVRGQTTAVKIADFGRAKDLNTLPSRTLGSYVAGRGDLRFAPPEFLFLQGGSLARDFIAADHYGLGSILAELISGHPMSAVVLGDPGGVIRQAQHDRAAGYQRNLAGLAVPYRTAISDMLTLTPASIREDLSVLLSRLCHPVPEQRLEGSPYSRDRAARDPLSWVIRRTDIMIRRLERDARSERRRNQKARIAA</sequence>
<dbReference type="InterPro" id="IPR011009">
    <property type="entry name" value="Kinase-like_dom_sf"/>
</dbReference>
<dbReference type="PANTHER" id="PTHR24346">
    <property type="entry name" value="MAP/MICROTUBULE AFFINITY-REGULATING KINASE"/>
    <property type="match status" value="1"/>
</dbReference>
<dbReference type="PROSITE" id="PS00108">
    <property type="entry name" value="PROTEIN_KINASE_ST"/>
    <property type="match status" value="1"/>
</dbReference>
<keyword evidence="2" id="KW-0067">ATP-binding</keyword>
<dbReference type="GO" id="GO:0004674">
    <property type="term" value="F:protein serine/threonine kinase activity"/>
    <property type="evidence" value="ECO:0007669"/>
    <property type="project" value="TreeGrafter"/>
</dbReference>
<evidence type="ECO:0000259" key="3">
    <source>
        <dbReference type="PROSITE" id="PS50011"/>
    </source>
</evidence>
<name>A0A9W6M360_9MICO</name>
<reference evidence="4" key="2">
    <citation type="submission" date="2023-01" db="EMBL/GenBank/DDBJ databases">
        <authorList>
            <person name="Sun Q."/>
            <person name="Evtushenko L."/>
        </authorList>
    </citation>
    <scope>NUCLEOTIDE SEQUENCE</scope>
    <source>
        <strain evidence="4">VKM Ac-1447</strain>
    </source>
</reference>
<dbReference type="SUPFAM" id="SSF56112">
    <property type="entry name" value="Protein kinase-like (PK-like)"/>
    <property type="match status" value="1"/>
</dbReference>
<dbReference type="PROSITE" id="PS50011">
    <property type="entry name" value="PROTEIN_KINASE_DOM"/>
    <property type="match status" value="1"/>
</dbReference>
<dbReference type="AlphaFoldDB" id="A0A9W6M360"/>
<dbReference type="EMBL" id="BSEO01000005">
    <property type="protein sequence ID" value="GLJ79740.1"/>
    <property type="molecule type" value="Genomic_DNA"/>
</dbReference>
<dbReference type="InterPro" id="IPR000719">
    <property type="entry name" value="Prot_kinase_dom"/>
</dbReference>
<evidence type="ECO:0000313" key="4">
    <source>
        <dbReference type="EMBL" id="GLJ79740.1"/>
    </source>
</evidence>
<keyword evidence="1" id="KW-0547">Nucleotide-binding</keyword>
<evidence type="ECO:0000256" key="1">
    <source>
        <dbReference type="ARBA" id="ARBA00022741"/>
    </source>
</evidence>
<dbReference type="Proteomes" id="UP001142317">
    <property type="component" value="Unassembled WGS sequence"/>
</dbReference>
<feature type="domain" description="Protein kinase" evidence="3">
    <location>
        <begin position="1"/>
        <end position="257"/>
    </location>
</feature>
<dbReference type="GO" id="GO:0035556">
    <property type="term" value="P:intracellular signal transduction"/>
    <property type="evidence" value="ECO:0007669"/>
    <property type="project" value="TreeGrafter"/>
</dbReference>
<dbReference type="Gene3D" id="1.10.510.10">
    <property type="entry name" value="Transferase(Phosphotransferase) domain 1"/>
    <property type="match status" value="1"/>
</dbReference>
<accession>A0A9W6M360</accession>
<evidence type="ECO:0000313" key="5">
    <source>
        <dbReference type="Proteomes" id="UP001142317"/>
    </source>
</evidence>
<organism evidence="4 5">
    <name type="scientific">Microbacterium imperiale</name>
    <dbReference type="NCBI Taxonomy" id="33884"/>
    <lineage>
        <taxon>Bacteria</taxon>
        <taxon>Bacillati</taxon>
        <taxon>Actinomycetota</taxon>
        <taxon>Actinomycetes</taxon>
        <taxon>Micrococcales</taxon>
        <taxon>Microbacteriaceae</taxon>
        <taxon>Microbacterium</taxon>
    </lineage>
</organism>
<comment type="caution">
    <text evidence="4">The sequence shown here is derived from an EMBL/GenBank/DDBJ whole genome shotgun (WGS) entry which is preliminary data.</text>
</comment>